<keyword evidence="3" id="KW-1185">Reference proteome</keyword>
<feature type="transmembrane region" description="Helical" evidence="1">
    <location>
        <begin position="7"/>
        <end position="30"/>
    </location>
</feature>
<sequence>MENSKNYLVVFRNTIRVIIVLSILGTLYYFSGSNTYESAKLVDIKSDHLIIERNNTTRERRTIYIHSHSEIPVLKVGEEYFFSYGNRLFQRPAIKSVESKY</sequence>
<organism evidence="2 3">
    <name type="scientific">Paenibacillus enshidis</name>
    <dbReference type="NCBI Taxonomy" id="1458439"/>
    <lineage>
        <taxon>Bacteria</taxon>
        <taxon>Bacillati</taxon>
        <taxon>Bacillota</taxon>
        <taxon>Bacilli</taxon>
        <taxon>Bacillales</taxon>
        <taxon>Paenibacillaceae</taxon>
        <taxon>Paenibacillus</taxon>
    </lineage>
</organism>
<keyword evidence="1" id="KW-1133">Transmembrane helix</keyword>
<reference evidence="2 3" key="1">
    <citation type="submission" date="2024-09" db="EMBL/GenBank/DDBJ databases">
        <title>Paenibacillus zeirhizospherea sp. nov., isolated from surface of the maize (Zea mays) roots in a horticulture field, Hungary.</title>
        <authorList>
            <person name="Marton D."/>
            <person name="Farkas M."/>
            <person name="Bedics A."/>
            <person name="Toth E."/>
            <person name="Tancsics A."/>
            <person name="Boka K."/>
            <person name="Maroti G."/>
            <person name="Kriszt B."/>
            <person name="Cserhati M."/>
        </authorList>
    </citation>
    <scope>NUCLEOTIDE SEQUENCE [LARGE SCALE GENOMIC DNA]</scope>
    <source>
        <strain evidence="2 3">KCTC 33519</strain>
    </source>
</reference>
<keyword evidence="1" id="KW-0812">Transmembrane</keyword>
<dbReference type="EMBL" id="JBHHMI010000026">
    <property type="protein sequence ID" value="MFB5269168.1"/>
    <property type="molecule type" value="Genomic_DNA"/>
</dbReference>
<evidence type="ECO:0000256" key="1">
    <source>
        <dbReference type="SAM" id="Phobius"/>
    </source>
</evidence>
<evidence type="ECO:0008006" key="4">
    <source>
        <dbReference type="Google" id="ProtNLM"/>
    </source>
</evidence>
<evidence type="ECO:0000313" key="3">
    <source>
        <dbReference type="Proteomes" id="UP001580346"/>
    </source>
</evidence>
<gene>
    <name evidence="2" type="ORF">ACE41H_20600</name>
</gene>
<keyword evidence="1" id="KW-0472">Membrane</keyword>
<dbReference type="Proteomes" id="UP001580346">
    <property type="component" value="Unassembled WGS sequence"/>
</dbReference>
<comment type="caution">
    <text evidence="2">The sequence shown here is derived from an EMBL/GenBank/DDBJ whole genome shotgun (WGS) entry which is preliminary data.</text>
</comment>
<protein>
    <recommendedName>
        <fullName evidence="4">DUF3139 domain-containing protein</fullName>
    </recommendedName>
</protein>
<dbReference type="RefSeq" id="WP_375357443.1">
    <property type="nucleotide sequence ID" value="NZ_JBHHMI010000026.1"/>
</dbReference>
<name>A0ABV5AY63_9BACL</name>
<evidence type="ECO:0000313" key="2">
    <source>
        <dbReference type="EMBL" id="MFB5269168.1"/>
    </source>
</evidence>
<proteinExistence type="predicted"/>
<accession>A0ABV5AY63</accession>